<sequence length="51" mass="5878">MRSMHEAELFNNRNSDTKVAVTQKQTPQHLSPCRQRSRFTNITCLSGADDR</sequence>
<evidence type="ECO:0000313" key="3">
    <source>
        <dbReference type="Proteomes" id="UP001430701"/>
    </source>
</evidence>
<dbReference type="EMBL" id="JAJPPU010000002">
    <property type="protein sequence ID" value="MCD8472891.1"/>
    <property type="molecule type" value="Genomic_DNA"/>
</dbReference>
<accession>A0ABS8TV09</accession>
<dbReference type="Proteomes" id="UP001430701">
    <property type="component" value="Unassembled WGS sequence"/>
</dbReference>
<comment type="caution">
    <text evidence="2">The sequence shown here is derived from an EMBL/GenBank/DDBJ whole genome shotgun (WGS) entry which is preliminary data.</text>
</comment>
<organism evidence="2 3">
    <name type="scientific">Xylella taiwanensis</name>
    <dbReference type="NCBI Taxonomy" id="1444770"/>
    <lineage>
        <taxon>Bacteria</taxon>
        <taxon>Pseudomonadati</taxon>
        <taxon>Pseudomonadota</taxon>
        <taxon>Gammaproteobacteria</taxon>
        <taxon>Lysobacterales</taxon>
        <taxon>Lysobacteraceae</taxon>
        <taxon>Xylella</taxon>
    </lineage>
</organism>
<proteinExistence type="predicted"/>
<evidence type="ECO:0000313" key="2">
    <source>
        <dbReference type="EMBL" id="MCD8472891.1"/>
    </source>
</evidence>
<evidence type="ECO:0000256" key="1">
    <source>
        <dbReference type="SAM" id="MobiDB-lite"/>
    </source>
</evidence>
<feature type="region of interest" description="Disordered" evidence="1">
    <location>
        <begin position="1"/>
        <end position="32"/>
    </location>
</feature>
<gene>
    <name evidence="2" type="ORF">LPH55_05275</name>
</gene>
<reference evidence="2" key="1">
    <citation type="submission" date="2021-11" db="EMBL/GenBank/DDBJ databases">
        <title>Genome sequence of Xylella taiwanensis PLS432.</title>
        <authorList>
            <person name="Weng L.-W."/>
            <person name="Su C.-C."/>
            <person name="Tsai C.-W."/>
            <person name="Kuo C.-H."/>
        </authorList>
    </citation>
    <scope>NUCLEOTIDE SEQUENCE</scope>
    <source>
        <strain evidence="2">PLS432</strain>
    </source>
</reference>
<keyword evidence="3" id="KW-1185">Reference proteome</keyword>
<protein>
    <submittedName>
        <fullName evidence="2">Uncharacterized protein</fullName>
    </submittedName>
</protein>
<name>A0ABS8TV09_9GAMM</name>
<feature type="compositionally biased region" description="Polar residues" evidence="1">
    <location>
        <begin position="20"/>
        <end position="29"/>
    </location>
</feature>
<dbReference type="RefSeq" id="WP_160165196.1">
    <property type="nucleotide sequence ID" value="NZ_CP053627.1"/>
</dbReference>
<dbReference type="GeneID" id="68899759"/>